<accession>A0AC35GKI4</accession>
<dbReference type="WBParaSite" id="PS1159_v2.g6291.t1">
    <property type="protein sequence ID" value="PS1159_v2.g6291.t1"/>
    <property type="gene ID" value="PS1159_v2.g6291"/>
</dbReference>
<dbReference type="Proteomes" id="UP000887580">
    <property type="component" value="Unplaced"/>
</dbReference>
<evidence type="ECO:0000313" key="1">
    <source>
        <dbReference type="Proteomes" id="UP000887580"/>
    </source>
</evidence>
<reference evidence="2" key="1">
    <citation type="submission" date="2022-11" db="UniProtKB">
        <authorList>
            <consortium name="WormBaseParasite"/>
        </authorList>
    </citation>
    <scope>IDENTIFICATION</scope>
</reference>
<sequence length="573" mass="63606">MVQFKVSVVLYFFATALSVAESQSTNPIVSTEYGKIEGFRHTTPSGFETEVFLGVPYAAPPIGDLRFEKPIPPTPWTITRQAKSYGAPCVTAPKYSPATASEDCLFMNIIKPSAPSSDPKGYPVMLWIHGYPVMLWIHGGGYLAGSSADYPINGTAERIVAKGVIYVSINYRQAAFGFFSTADSKAPGNYGMWDQIQALKFIQKVIKKFGGNPDNVTPFGQSAGGISVSLLTLTQKTKNLFKQAIDMSGSSNYRMELMRKDVNYSLQLADNLGCGCSSNPKVCLKTKTTAEIQSGMSFIQYLLQGDTTIFNGFIPRVDGDLFPNVKYEKLVKQAPKRNILMGANSQEFYVFALVSSFSNPSAKYFPITAAKAANFSQQDFADIVNNVFATQAVFGNKYQEAGNKIIAFYNNQTHYDPSRNFYLQIYAQLISDLLYNVREMREAKWRAAAGQNVYFYVYNYVPPSMTNALFEGAGHSRELHNLFGQVFGLPVVPLVGDAAAVQETFSNLLINFAKTGIPSSGTLQVPKITGNTLDNIQINPVSSIQQDFWRDRIDFWDYIAETYGYDWPELRYV</sequence>
<organism evidence="1 2">
    <name type="scientific">Panagrolaimus sp. PS1159</name>
    <dbReference type="NCBI Taxonomy" id="55785"/>
    <lineage>
        <taxon>Eukaryota</taxon>
        <taxon>Metazoa</taxon>
        <taxon>Ecdysozoa</taxon>
        <taxon>Nematoda</taxon>
        <taxon>Chromadorea</taxon>
        <taxon>Rhabditida</taxon>
        <taxon>Tylenchina</taxon>
        <taxon>Panagrolaimomorpha</taxon>
        <taxon>Panagrolaimoidea</taxon>
        <taxon>Panagrolaimidae</taxon>
        <taxon>Panagrolaimus</taxon>
    </lineage>
</organism>
<evidence type="ECO:0000313" key="2">
    <source>
        <dbReference type="WBParaSite" id="PS1159_v2.g6291.t1"/>
    </source>
</evidence>
<proteinExistence type="predicted"/>
<protein>
    <submittedName>
        <fullName evidence="2">Carboxylesterase type B domain-containing protein</fullName>
    </submittedName>
</protein>
<name>A0AC35GKI4_9BILA</name>